<feature type="signal peptide" evidence="1">
    <location>
        <begin position="1"/>
        <end position="20"/>
    </location>
</feature>
<sequence>MQKKILQLLVTLAMATTAFAEGCKVGGWYGTCDYGGHTYDCDSSGHCPYDGRPCGVDKPDLYPYADCVHWGEES</sequence>
<proteinExistence type="predicted"/>
<dbReference type="EMBL" id="LT882681">
    <property type="protein sequence ID" value="SMY25193.1"/>
    <property type="molecule type" value="Genomic_DNA"/>
</dbReference>
<evidence type="ECO:0000256" key="1">
    <source>
        <dbReference type="SAM" id="SignalP"/>
    </source>
</evidence>
<evidence type="ECO:0008006" key="4">
    <source>
        <dbReference type="Google" id="ProtNLM"/>
    </source>
</evidence>
<reference evidence="2 3" key="1">
    <citation type="submission" date="2016-10" db="EMBL/GenBank/DDBJ databases">
        <authorList>
            <person name="Varghese N."/>
        </authorList>
    </citation>
    <scope>NUCLEOTIDE SEQUENCE [LARGE SCALE GENOMIC DNA]</scope>
</reference>
<evidence type="ECO:0000313" key="2">
    <source>
        <dbReference type="EMBL" id="SMY25193.1"/>
    </source>
</evidence>
<keyword evidence="1" id="KW-0732">Signal</keyword>
<accession>A0A1Y6LLA1</accession>
<name>A0A1Y6LLA1_ZYMTR</name>
<dbReference type="AlphaFoldDB" id="A0A1Y6LLA1"/>
<protein>
    <recommendedName>
        <fullName evidence="4">Chitin-binding type-1 domain-containing protein</fullName>
    </recommendedName>
</protein>
<organism evidence="2 3">
    <name type="scientific">Zymoseptoria tritici ST99CH_1A5</name>
    <dbReference type="NCBI Taxonomy" id="1276529"/>
    <lineage>
        <taxon>Eukaryota</taxon>
        <taxon>Fungi</taxon>
        <taxon>Dikarya</taxon>
        <taxon>Ascomycota</taxon>
        <taxon>Pezizomycotina</taxon>
        <taxon>Dothideomycetes</taxon>
        <taxon>Dothideomycetidae</taxon>
        <taxon>Mycosphaerellales</taxon>
        <taxon>Mycosphaerellaceae</taxon>
        <taxon>Zymoseptoria</taxon>
    </lineage>
</organism>
<gene>
    <name evidence="2" type="ORF">ZT1A5_G6635</name>
</gene>
<dbReference type="Proteomes" id="UP000215453">
    <property type="component" value="Chromosome 6"/>
</dbReference>
<evidence type="ECO:0000313" key="3">
    <source>
        <dbReference type="Proteomes" id="UP000215453"/>
    </source>
</evidence>
<feature type="chain" id="PRO_5013074256" description="Chitin-binding type-1 domain-containing protein" evidence="1">
    <location>
        <begin position="21"/>
        <end position="74"/>
    </location>
</feature>